<feature type="region of interest" description="Disordered" evidence="1">
    <location>
        <begin position="14"/>
        <end position="51"/>
    </location>
</feature>
<dbReference type="Proteomes" id="UP000053841">
    <property type="component" value="Unassembled WGS sequence"/>
</dbReference>
<evidence type="ECO:0000256" key="1">
    <source>
        <dbReference type="SAM" id="MobiDB-lite"/>
    </source>
</evidence>
<dbReference type="AlphaFoldDB" id="W6XYI8"/>
<evidence type="ECO:0000313" key="2">
    <source>
        <dbReference type="EMBL" id="EUC30788.1"/>
    </source>
</evidence>
<name>W6XYI8_COCC2</name>
<evidence type="ECO:0000313" key="3">
    <source>
        <dbReference type="Proteomes" id="UP000053841"/>
    </source>
</evidence>
<feature type="compositionally biased region" description="Low complexity" evidence="1">
    <location>
        <begin position="26"/>
        <end position="45"/>
    </location>
</feature>
<dbReference type="HOGENOM" id="CLU_1859947_0_0_1"/>
<dbReference type="KEGG" id="bze:COCCADRAFT_102997"/>
<dbReference type="RefSeq" id="XP_007714900.1">
    <property type="nucleotide sequence ID" value="XM_007716710.1"/>
</dbReference>
<dbReference type="EMBL" id="KI964687">
    <property type="protein sequence ID" value="EUC30788.1"/>
    <property type="molecule type" value="Genomic_DNA"/>
</dbReference>
<feature type="non-terminal residue" evidence="2">
    <location>
        <position position="1"/>
    </location>
</feature>
<organism evidence="2 3">
    <name type="scientific">Cochliobolus carbonum (strain 26-R-13)</name>
    <name type="common">Maize leaf spot fungus</name>
    <name type="synonym">Bipolaris zeicola</name>
    <dbReference type="NCBI Taxonomy" id="930089"/>
    <lineage>
        <taxon>Eukaryota</taxon>
        <taxon>Fungi</taxon>
        <taxon>Dikarya</taxon>
        <taxon>Ascomycota</taxon>
        <taxon>Pezizomycotina</taxon>
        <taxon>Dothideomycetes</taxon>
        <taxon>Pleosporomycetidae</taxon>
        <taxon>Pleosporales</taxon>
        <taxon>Pleosporineae</taxon>
        <taxon>Pleosporaceae</taxon>
        <taxon>Bipolaris</taxon>
    </lineage>
</organism>
<accession>W6XYI8</accession>
<dbReference type="GeneID" id="19142678"/>
<gene>
    <name evidence="2" type="ORF">COCCADRAFT_102997</name>
</gene>
<protein>
    <submittedName>
        <fullName evidence="2">Uncharacterized protein</fullName>
    </submittedName>
</protein>
<sequence>WWWCSSKRVWDGWQGSPGQSAIPGQASQSVRAPVSRRPSRRSVSQGARCGTKASSRTRSILYSLRKARRACKTVATTLKIAYSAAPNPAHSHSHTHSHTLCRPPLALFSASRPPVNRGRCCSGRLAAALFHAIHCICY</sequence>
<reference evidence="2 3" key="1">
    <citation type="journal article" date="2013" name="PLoS Genet.">
        <title>Comparative genome structure, secondary metabolite, and effector coding capacity across Cochliobolus pathogens.</title>
        <authorList>
            <person name="Condon B.J."/>
            <person name="Leng Y."/>
            <person name="Wu D."/>
            <person name="Bushley K.E."/>
            <person name="Ohm R.A."/>
            <person name="Otillar R."/>
            <person name="Martin J."/>
            <person name="Schackwitz W."/>
            <person name="Grimwood J."/>
            <person name="MohdZainudin N."/>
            <person name="Xue C."/>
            <person name="Wang R."/>
            <person name="Manning V.A."/>
            <person name="Dhillon B."/>
            <person name="Tu Z.J."/>
            <person name="Steffenson B.J."/>
            <person name="Salamov A."/>
            <person name="Sun H."/>
            <person name="Lowry S."/>
            <person name="LaButti K."/>
            <person name="Han J."/>
            <person name="Copeland A."/>
            <person name="Lindquist E."/>
            <person name="Barry K."/>
            <person name="Schmutz J."/>
            <person name="Baker S.E."/>
            <person name="Ciuffetti L.M."/>
            <person name="Grigoriev I.V."/>
            <person name="Zhong S."/>
            <person name="Turgeon B.G."/>
        </authorList>
    </citation>
    <scope>NUCLEOTIDE SEQUENCE [LARGE SCALE GENOMIC DNA]</scope>
    <source>
        <strain evidence="2 3">26-R-13</strain>
    </source>
</reference>
<proteinExistence type="predicted"/>
<keyword evidence="3" id="KW-1185">Reference proteome</keyword>